<evidence type="ECO:0000256" key="5">
    <source>
        <dbReference type="ARBA" id="ARBA00022737"/>
    </source>
</evidence>
<keyword evidence="9" id="KW-1185">Reference proteome</keyword>
<dbReference type="Gene3D" id="3.80.10.10">
    <property type="entry name" value="Ribonuclease Inhibitor"/>
    <property type="match status" value="1"/>
</dbReference>
<keyword evidence="4" id="KW-0732">Signal</keyword>
<evidence type="ECO:0000313" key="8">
    <source>
        <dbReference type="EMBL" id="CAL0328505.1"/>
    </source>
</evidence>
<evidence type="ECO:0000256" key="1">
    <source>
        <dbReference type="ARBA" id="ARBA00004196"/>
    </source>
</evidence>
<comment type="caution">
    <text evidence="8">The sequence shown here is derived from an EMBL/GenBank/DDBJ whole genome shotgun (WGS) entry which is preliminary data.</text>
</comment>
<dbReference type="Pfam" id="PF00560">
    <property type="entry name" value="LRR_1"/>
    <property type="match status" value="3"/>
</dbReference>
<dbReference type="InterPro" id="IPR032675">
    <property type="entry name" value="LRR_dom_sf"/>
</dbReference>
<accession>A0AAV1Y3D5</accession>
<evidence type="ECO:0000256" key="4">
    <source>
        <dbReference type="ARBA" id="ARBA00022729"/>
    </source>
</evidence>
<dbReference type="PANTHER" id="PTHR48059">
    <property type="entry name" value="POLYGALACTURONASE INHIBITOR 1"/>
    <property type="match status" value="1"/>
</dbReference>
<evidence type="ECO:0000256" key="3">
    <source>
        <dbReference type="ARBA" id="ARBA00022614"/>
    </source>
</evidence>
<dbReference type="InterPro" id="IPR001611">
    <property type="entry name" value="Leu-rich_rpt"/>
</dbReference>
<dbReference type="FunFam" id="3.80.10.10:FF:000041">
    <property type="entry name" value="LRR receptor-like serine/threonine-protein kinase ERECTA"/>
    <property type="match status" value="1"/>
</dbReference>
<keyword evidence="5" id="KW-0677">Repeat</keyword>
<dbReference type="AlphaFoldDB" id="A0AAV1Y3D5"/>
<gene>
    <name evidence="8" type="ORF">LLUT_LOCUS29565</name>
</gene>
<evidence type="ECO:0000256" key="6">
    <source>
        <dbReference type="ARBA" id="ARBA00023136"/>
    </source>
</evidence>
<keyword evidence="3" id="KW-0433">Leucine-rich repeat</keyword>
<dbReference type="PANTHER" id="PTHR48059:SF4">
    <property type="entry name" value="POLYGALACTURONASE INHIBITOR 1-RELATED"/>
    <property type="match status" value="1"/>
</dbReference>
<comment type="subcellular location">
    <subcellularLocation>
        <location evidence="1">Cell envelope</location>
    </subcellularLocation>
    <subcellularLocation>
        <location evidence="2">Membrane</location>
    </subcellularLocation>
</comment>
<proteinExistence type="predicted"/>
<sequence>MTWEGISCHYKTNRIQSITLVASDHAFQIPPSIGNLTYLQSLFLSDFPHLTGPIPESISKLTNVMFLTISSTSISGPIPNLLGKLKNLADLDLSFKKLSGTLPPSLSHLNELFRFNFDNNKLTGPIPDSHGYLKNLKTFSLSRNQLSGRIPVSLARLNLYYINLSNNRFQGDASMLFRSKKMTSLIYLSRNLLAFDLGKVEFPEDLKTLDVSHNDIYGNLPLVVENLSLLNVSYNRLCGEIPKGGNLQSFGEVTQFAKVKSIHVCGQQADRVKQANFLGHANFLTKSARRREHGIGRRTRPDWGTGCRDYGVGCRTRPDRARCTRLGVGEDIGQLGLA</sequence>
<keyword evidence="7" id="KW-0325">Glycoprotein</keyword>
<keyword evidence="6" id="KW-0472">Membrane</keyword>
<evidence type="ECO:0000256" key="2">
    <source>
        <dbReference type="ARBA" id="ARBA00004370"/>
    </source>
</evidence>
<evidence type="ECO:0000256" key="7">
    <source>
        <dbReference type="ARBA" id="ARBA00023180"/>
    </source>
</evidence>
<dbReference type="GO" id="GO:0016020">
    <property type="term" value="C:membrane"/>
    <property type="evidence" value="ECO:0007669"/>
    <property type="project" value="UniProtKB-SubCell"/>
</dbReference>
<protein>
    <submittedName>
        <fullName evidence="8">Uncharacterized protein</fullName>
    </submittedName>
</protein>
<evidence type="ECO:0000313" key="9">
    <source>
        <dbReference type="Proteomes" id="UP001497480"/>
    </source>
</evidence>
<name>A0AAV1Y3D5_LUPLU</name>
<organism evidence="8 9">
    <name type="scientific">Lupinus luteus</name>
    <name type="common">European yellow lupine</name>
    <dbReference type="NCBI Taxonomy" id="3873"/>
    <lineage>
        <taxon>Eukaryota</taxon>
        <taxon>Viridiplantae</taxon>
        <taxon>Streptophyta</taxon>
        <taxon>Embryophyta</taxon>
        <taxon>Tracheophyta</taxon>
        <taxon>Spermatophyta</taxon>
        <taxon>Magnoliopsida</taxon>
        <taxon>eudicotyledons</taxon>
        <taxon>Gunneridae</taxon>
        <taxon>Pentapetalae</taxon>
        <taxon>rosids</taxon>
        <taxon>fabids</taxon>
        <taxon>Fabales</taxon>
        <taxon>Fabaceae</taxon>
        <taxon>Papilionoideae</taxon>
        <taxon>50 kb inversion clade</taxon>
        <taxon>genistoids sensu lato</taxon>
        <taxon>core genistoids</taxon>
        <taxon>Genisteae</taxon>
        <taxon>Lupinus</taxon>
    </lineage>
</organism>
<dbReference type="Proteomes" id="UP001497480">
    <property type="component" value="Unassembled WGS sequence"/>
</dbReference>
<dbReference type="SUPFAM" id="SSF52058">
    <property type="entry name" value="L domain-like"/>
    <property type="match status" value="1"/>
</dbReference>
<reference evidence="8 9" key="1">
    <citation type="submission" date="2024-03" db="EMBL/GenBank/DDBJ databases">
        <authorList>
            <person name="Martinez-Hernandez J."/>
        </authorList>
    </citation>
    <scope>NUCLEOTIDE SEQUENCE [LARGE SCALE GENOMIC DNA]</scope>
</reference>
<dbReference type="InterPro" id="IPR051848">
    <property type="entry name" value="PGIP"/>
</dbReference>
<dbReference type="EMBL" id="CAXHTB010000021">
    <property type="protein sequence ID" value="CAL0328505.1"/>
    <property type="molecule type" value="Genomic_DNA"/>
</dbReference>